<dbReference type="PANTHER" id="PTHR14097:SF8">
    <property type="entry name" value="NAD(P)-BINDING DOMAIN-CONTAINING PROTEIN"/>
    <property type="match status" value="1"/>
</dbReference>
<dbReference type="GO" id="GO:0016020">
    <property type="term" value="C:membrane"/>
    <property type="evidence" value="ECO:0007669"/>
    <property type="project" value="UniProtKB-SubCell"/>
</dbReference>
<keyword evidence="4" id="KW-1185">Reference proteome</keyword>
<dbReference type="EMBL" id="CP053435">
    <property type="protein sequence ID" value="QJW90770.1"/>
    <property type="molecule type" value="Genomic_DNA"/>
</dbReference>
<name>A0A6M5YBW1_9BACT</name>
<feature type="domain" description="NAD-dependent epimerase/dehydratase" evidence="2">
    <location>
        <begin position="3"/>
        <end position="102"/>
    </location>
</feature>
<reference evidence="3 4" key="1">
    <citation type="submission" date="2020-05" db="EMBL/GenBank/DDBJ databases">
        <title>Genome sequencing of Spirosoma sp. TS118.</title>
        <authorList>
            <person name="Lee J.-H."/>
            <person name="Jeong S."/>
            <person name="Zhao L."/>
            <person name="Jung J.-H."/>
            <person name="Kim M.-K."/>
            <person name="Lim S."/>
        </authorList>
    </citation>
    <scope>NUCLEOTIDE SEQUENCE [LARGE SCALE GENOMIC DNA]</scope>
    <source>
        <strain evidence="3 4">TS118</strain>
    </source>
</reference>
<sequence length="218" mass="23957">MNVILTGATGMVGEGVLLQCLANPTVKQVLSVSRKSCGRKHPKLKELLVDDFLQLSADNPNLKGYDACFYCAGISSNGMSEQEYTHITYDTTLHFAQVVLQLNPQITFNFVSGAGTNSSEKGGMMWARVKGRTENALQRMGFKAVFCFRPGLLKPDPEQRYVTGTNKFMATIYPVLSLLVPHCTTREVGLAMIHVAEYGFPKTILSSKDIRKAAEKGN</sequence>
<dbReference type="PANTHER" id="PTHR14097">
    <property type="entry name" value="OXIDOREDUCTASE HTATIP2"/>
    <property type="match status" value="1"/>
</dbReference>
<dbReference type="Proteomes" id="UP000502756">
    <property type="component" value="Chromosome"/>
</dbReference>
<dbReference type="RefSeq" id="WP_171740614.1">
    <property type="nucleotide sequence ID" value="NZ_CP053435.1"/>
</dbReference>
<dbReference type="KEGG" id="stae:HNV11_15975"/>
<evidence type="ECO:0000256" key="1">
    <source>
        <dbReference type="ARBA" id="ARBA00004370"/>
    </source>
</evidence>
<gene>
    <name evidence="3" type="ORF">HNV11_15975</name>
</gene>
<protein>
    <submittedName>
        <fullName evidence="3">NAD-dependent epimerase/dehydratase family protein</fullName>
    </submittedName>
</protein>
<evidence type="ECO:0000259" key="2">
    <source>
        <dbReference type="Pfam" id="PF01370"/>
    </source>
</evidence>
<organism evidence="3 4">
    <name type="scientific">Spirosoma taeanense</name>
    <dbReference type="NCBI Taxonomy" id="2735870"/>
    <lineage>
        <taxon>Bacteria</taxon>
        <taxon>Pseudomonadati</taxon>
        <taxon>Bacteroidota</taxon>
        <taxon>Cytophagia</taxon>
        <taxon>Cytophagales</taxon>
        <taxon>Cytophagaceae</taxon>
        <taxon>Spirosoma</taxon>
    </lineage>
</organism>
<dbReference type="InterPro" id="IPR001509">
    <property type="entry name" value="Epimerase_deHydtase"/>
</dbReference>
<comment type="subcellular location">
    <subcellularLocation>
        <location evidence="1">Membrane</location>
    </subcellularLocation>
</comment>
<evidence type="ECO:0000313" key="4">
    <source>
        <dbReference type="Proteomes" id="UP000502756"/>
    </source>
</evidence>
<dbReference type="AlphaFoldDB" id="A0A6M5YBW1"/>
<dbReference type="SUPFAM" id="SSF51735">
    <property type="entry name" value="NAD(P)-binding Rossmann-fold domains"/>
    <property type="match status" value="1"/>
</dbReference>
<dbReference type="Pfam" id="PF01370">
    <property type="entry name" value="Epimerase"/>
    <property type="match status" value="1"/>
</dbReference>
<dbReference type="InterPro" id="IPR036291">
    <property type="entry name" value="NAD(P)-bd_dom_sf"/>
</dbReference>
<proteinExistence type="predicted"/>
<evidence type="ECO:0000313" key="3">
    <source>
        <dbReference type="EMBL" id="QJW90770.1"/>
    </source>
</evidence>
<dbReference type="Gene3D" id="3.40.50.720">
    <property type="entry name" value="NAD(P)-binding Rossmann-like Domain"/>
    <property type="match status" value="1"/>
</dbReference>
<accession>A0A6M5YBW1</accession>